<gene>
    <name evidence="1" type="ORF">F444_03145</name>
</gene>
<reference evidence="1 2" key="1">
    <citation type="submission" date="2013-11" db="EMBL/GenBank/DDBJ databases">
        <title>The Genome Sequence of Phytophthora parasitica P1976.</title>
        <authorList>
            <consortium name="The Broad Institute Genomics Platform"/>
            <person name="Russ C."/>
            <person name="Tyler B."/>
            <person name="Panabieres F."/>
            <person name="Shan W."/>
            <person name="Tripathy S."/>
            <person name="Grunwald N."/>
            <person name="Machado M."/>
            <person name="Johnson C.S."/>
            <person name="Walker B."/>
            <person name="Young S."/>
            <person name="Zeng Q."/>
            <person name="Gargeya S."/>
            <person name="Fitzgerald M."/>
            <person name="Haas B."/>
            <person name="Abouelleil A."/>
            <person name="Allen A.W."/>
            <person name="Alvarado L."/>
            <person name="Arachchi H.M."/>
            <person name="Berlin A.M."/>
            <person name="Chapman S.B."/>
            <person name="Gainer-Dewar J."/>
            <person name="Goldberg J."/>
            <person name="Griggs A."/>
            <person name="Gujja S."/>
            <person name="Hansen M."/>
            <person name="Howarth C."/>
            <person name="Imamovic A."/>
            <person name="Ireland A."/>
            <person name="Larimer J."/>
            <person name="McCowan C."/>
            <person name="Murphy C."/>
            <person name="Pearson M."/>
            <person name="Poon T.W."/>
            <person name="Priest M."/>
            <person name="Roberts A."/>
            <person name="Saif S."/>
            <person name="Shea T."/>
            <person name="Sisk P."/>
            <person name="Sykes S."/>
            <person name="Wortman J."/>
            <person name="Nusbaum C."/>
            <person name="Birren B."/>
        </authorList>
    </citation>
    <scope>NUCLEOTIDE SEQUENCE [LARGE SCALE GENOMIC DNA]</scope>
    <source>
        <strain evidence="1 2">P1976</strain>
    </source>
</reference>
<accession>A0A081AV32</accession>
<dbReference type="EMBL" id="ANJA01000641">
    <property type="protein sequence ID" value="ETO82743.1"/>
    <property type="molecule type" value="Genomic_DNA"/>
</dbReference>
<evidence type="ECO:0000313" key="2">
    <source>
        <dbReference type="Proteomes" id="UP000028582"/>
    </source>
</evidence>
<sequence length="48" mass="5520">MAQRILGRQEFSRATMVSRSQLWTTRSHTALRASAKYSNFCRLSDDQG</sequence>
<comment type="caution">
    <text evidence="1">The sequence shown here is derived from an EMBL/GenBank/DDBJ whole genome shotgun (WGS) entry which is preliminary data.</text>
</comment>
<protein>
    <submittedName>
        <fullName evidence="1">Uncharacterized protein</fullName>
    </submittedName>
</protein>
<evidence type="ECO:0000313" key="1">
    <source>
        <dbReference type="EMBL" id="ETO82743.1"/>
    </source>
</evidence>
<dbReference type="AlphaFoldDB" id="A0A081AV32"/>
<dbReference type="Proteomes" id="UP000028582">
    <property type="component" value="Unassembled WGS sequence"/>
</dbReference>
<organism evidence="1 2">
    <name type="scientific">Phytophthora nicotianae P1976</name>
    <dbReference type="NCBI Taxonomy" id="1317066"/>
    <lineage>
        <taxon>Eukaryota</taxon>
        <taxon>Sar</taxon>
        <taxon>Stramenopiles</taxon>
        <taxon>Oomycota</taxon>
        <taxon>Peronosporomycetes</taxon>
        <taxon>Peronosporales</taxon>
        <taxon>Peronosporaceae</taxon>
        <taxon>Phytophthora</taxon>
    </lineage>
</organism>
<name>A0A081AV32_PHYNI</name>
<proteinExistence type="predicted"/>